<dbReference type="Proteomes" id="UP000594030">
    <property type="component" value="Segment"/>
</dbReference>
<dbReference type="RefSeq" id="YP_010111189.1">
    <property type="nucleotide sequence ID" value="NC_055878.1"/>
</dbReference>
<name>A0A7M1RYQ6_9CAUD</name>
<protein>
    <submittedName>
        <fullName evidence="1">Uncharacterized protein</fullName>
    </submittedName>
</protein>
<dbReference type="KEGG" id="vg:65129523"/>
<organism evidence="1 2">
    <name type="scientific">uncultured phage cr108_1</name>
    <dbReference type="NCBI Taxonomy" id="2772069"/>
    <lineage>
        <taxon>Viruses</taxon>
        <taxon>Duplodnaviria</taxon>
        <taxon>Heunggongvirae</taxon>
        <taxon>Uroviricota</taxon>
        <taxon>Caudoviricetes</taxon>
        <taxon>Crassvirales</taxon>
        <taxon>Steigviridae</taxon>
        <taxon>Asinivirinae</taxon>
        <taxon>Pipoluvirus</taxon>
        <taxon>Pipoluvirus rarus</taxon>
    </lineage>
</organism>
<proteinExistence type="predicted"/>
<evidence type="ECO:0000313" key="1">
    <source>
        <dbReference type="EMBL" id="QOR59031.1"/>
    </source>
</evidence>
<sequence>MKNPWNKIVRYASLRHSTGLWNIINTSLTWMRVHEIPDPAALSDAWDHYWFKVCGPKYLKKPKGAGMPNHVKEAIAKAQHH</sequence>
<accession>A0A7M1RYQ6</accession>
<dbReference type="EMBL" id="MT774385">
    <property type="protein sequence ID" value="QOR59031.1"/>
    <property type="molecule type" value="Genomic_DNA"/>
</dbReference>
<reference evidence="1 2" key="1">
    <citation type="submission" date="2020-07" db="EMBL/GenBank/DDBJ databases">
        <title>Taxonomic proposal: Crassvirales, a new order of highly abundant and diverse bacterial viruses.</title>
        <authorList>
            <person name="Shkoporov A.N."/>
            <person name="Stockdale S.R."/>
            <person name="Guerin E."/>
            <person name="Ross R.P."/>
            <person name="Hill C."/>
        </authorList>
    </citation>
    <scope>NUCLEOTIDE SEQUENCE [LARGE SCALE GENOMIC DNA]</scope>
</reference>
<evidence type="ECO:0000313" key="2">
    <source>
        <dbReference type="Proteomes" id="UP000594030"/>
    </source>
</evidence>
<keyword evidence="2" id="KW-1185">Reference proteome</keyword>
<dbReference type="GeneID" id="65129523"/>